<keyword evidence="1" id="KW-0479">Metal-binding</keyword>
<accession>A0A5N6PRL3</accession>
<dbReference type="GO" id="GO:0005634">
    <property type="term" value="C:nucleus"/>
    <property type="evidence" value="ECO:0007669"/>
    <property type="project" value="TreeGrafter"/>
</dbReference>
<comment type="caution">
    <text evidence="6">The sequence shown here is derived from an EMBL/GenBank/DDBJ whole genome shotgun (WGS) entry which is preliminary data.</text>
</comment>
<dbReference type="Pfam" id="PF02892">
    <property type="entry name" value="zf-BED"/>
    <property type="match status" value="1"/>
</dbReference>
<dbReference type="InterPro" id="IPR053031">
    <property type="entry name" value="Cuticle_assoc_protein"/>
</dbReference>
<feature type="domain" description="BED-type" evidence="5">
    <location>
        <begin position="18"/>
        <end position="66"/>
    </location>
</feature>
<gene>
    <name evidence="6" type="ORF">E3N88_06723</name>
</gene>
<dbReference type="PROSITE" id="PS50808">
    <property type="entry name" value="ZF_BED"/>
    <property type="match status" value="1"/>
</dbReference>
<name>A0A5N6PRL3_9ASTR</name>
<dbReference type="PANTHER" id="PTHR34396:SF24">
    <property type="entry name" value="BED-TYPE DOMAIN-CONTAINING PROTEIN"/>
    <property type="match status" value="1"/>
</dbReference>
<dbReference type="SUPFAM" id="SSF57667">
    <property type="entry name" value="beta-beta-alpha zinc fingers"/>
    <property type="match status" value="1"/>
</dbReference>
<dbReference type="AlphaFoldDB" id="A0A5N6PRL3"/>
<dbReference type="InterPro" id="IPR003656">
    <property type="entry name" value="Znf_BED"/>
</dbReference>
<evidence type="ECO:0000256" key="3">
    <source>
        <dbReference type="ARBA" id="ARBA00022833"/>
    </source>
</evidence>
<dbReference type="SMART" id="SM00614">
    <property type="entry name" value="ZnF_BED"/>
    <property type="match status" value="1"/>
</dbReference>
<dbReference type="Proteomes" id="UP000326396">
    <property type="component" value="Linkage Group LG11"/>
</dbReference>
<dbReference type="GO" id="GO:0006357">
    <property type="term" value="P:regulation of transcription by RNA polymerase II"/>
    <property type="evidence" value="ECO:0007669"/>
    <property type="project" value="TreeGrafter"/>
</dbReference>
<keyword evidence="7" id="KW-1185">Reference proteome</keyword>
<dbReference type="GO" id="GO:0008270">
    <property type="term" value="F:zinc ion binding"/>
    <property type="evidence" value="ECO:0007669"/>
    <property type="project" value="UniProtKB-KW"/>
</dbReference>
<dbReference type="EMBL" id="SZYD01000003">
    <property type="protein sequence ID" value="KAD6795827.1"/>
    <property type="molecule type" value="Genomic_DNA"/>
</dbReference>
<keyword evidence="2 4" id="KW-0863">Zinc-finger</keyword>
<organism evidence="6 7">
    <name type="scientific">Mikania micrantha</name>
    <name type="common">bitter vine</name>
    <dbReference type="NCBI Taxonomy" id="192012"/>
    <lineage>
        <taxon>Eukaryota</taxon>
        <taxon>Viridiplantae</taxon>
        <taxon>Streptophyta</taxon>
        <taxon>Embryophyta</taxon>
        <taxon>Tracheophyta</taxon>
        <taxon>Spermatophyta</taxon>
        <taxon>Magnoliopsida</taxon>
        <taxon>eudicotyledons</taxon>
        <taxon>Gunneridae</taxon>
        <taxon>Pentapetalae</taxon>
        <taxon>asterids</taxon>
        <taxon>campanulids</taxon>
        <taxon>Asterales</taxon>
        <taxon>Asteraceae</taxon>
        <taxon>Asteroideae</taxon>
        <taxon>Heliantheae alliance</taxon>
        <taxon>Eupatorieae</taxon>
        <taxon>Mikania</taxon>
    </lineage>
</organism>
<dbReference type="PANTHER" id="PTHR34396">
    <property type="entry name" value="OS03G0264950 PROTEIN-RELATED"/>
    <property type="match status" value="1"/>
</dbReference>
<dbReference type="OrthoDB" id="1599914at2759"/>
<evidence type="ECO:0000259" key="5">
    <source>
        <dbReference type="PROSITE" id="PS50808"/>
    </source>
</evidence>
<sequence>MSNQTDFEEEVSSFSSSRQHSKVWDYFDRLPVGPNGTKKASCTGCGKVYNANPNTGTSNMKRHIPKCFNIDEPGQPKKRAPLDQAMYVYLGLFDTEVEAARQLTKSVFLSWLVVYEVQDGPAAPGKRIEEASDSFMHAPLGSGGYNSVGIAPLLQLGRCDYGLDV</sequence>
<keyword evidence="3" id="KW-0862">Zinc</keyword>
<protein>
    <recommendedName>
        <fullName evidence="5">BED-type domain-containing protein</fullName>
    </recommendedName>
</protein>
<dbReference type="GO" id="GO:1990837">
    <property type="term" value="F:sequence-specific double-stranded DNA binding"/>
    <property type="evidence" value="ECO:0007669"/>
    <property type="project" value="TreeGrafter"/>
</dbReference>
<evidence type="ECO:0000313" key="7">
    <source>
        <dbReference type="Proteomes" id="UP000326396"/>
    </source>
</evidence>
<evidence type="ECO:0000256" key="2">
    <source>
        <dbReference type="ARBA" id="ARBA00022771"/>
    </source>
</evidence>
<reference evidence="6 7" key="1">
    <citation type="submission" date="2019-05" db="EMBL/GenBank/DDBJ databases">
        <title>Mikania micrantha, genome provides insights into the molecular mechanism of rapid growth.</title>
        <authorList>
            <person name="Liu B."/>
        </authorList>
    </citation>
    <scope>NUCLEOTIDE SEQUENCE [LARGE SCALE GENOMIC DNA]</scope>
    <source>
        <strain evidence="6">NLD-2019</strain>
        <tissue evidence="6">Leaf</tissue>
    </source>
</reference>
<proteinExistence type="predicted"/>
<evidence type="ECO:0000256" key="1">
    <source>
        <dbReference type="ARBA" id="ARBA00022723"/>
    </source>
</evidence>
<evidence type="ECO:0000313" key="6">
    <source>
        <dbReference type="EMBL" id="KAD6795827.1"/>
    </source>
</evidence>
<evidence type="ECO:0000256" key="4">
    <source>
        <dbReference type="PROSITE-ProRule" id="PRU00027"/>
    </source>
</evidence>
<dbReference type="InterPro" id="IPR036236">
    <property type="entry name" value="Znf_C2H2_sf"/>
</dbReference>